<dbReference type="GO" id="GO:0003839">
    <property type="term" value="F:gamma-glutamylcyclotransferase activity"/>
    <property type="evidence" value="ECO:0007669"/>
    <property type="project" value="UniProtKB-EC"/>
</dbReference>
<proteinExistence type="predicted"/>
<accession>A0AAD9SMT3</accession>
<protein>
    <recommendedName>
        <fullName evidence="1">gamma-glutamylcyclotransferase</fullName>
        <ecNumber evidence="1">4.3.2.9</ecNumber>
    </recommendedName>
</protein>
<evidence type="ECO:0000256" key="3">
    <source>
        <dbReference type="PIRSR" id="PIRSR617939-1"/>
    </source>
</evidence>
<organism evidence="6 7">
    <name type="scientific">Phomopsis amygdali</name>
    <name type="common">Fusicoccum amygdali</name>
    <dbReference type="NCBI Taxonomy" id="1214568"/>
    <lineage>
        <taxon>Eukaryota</taxon>
        <taxon>Fungi</taxon>
        <taxon>Dikarya</taxon>
        <taxon>Ascomycota</taxon>
        <taxon>Pezizomycotina</taxon>
        <taxon>Sordariomycetes</taxon>
        <taxon>Sordariomycetidae</taxon>
        <taxon>Diaporthales</taxon>
        <taxon>Diaporthaceae</taxon>
        <taxon>Diaporthe</taxon>
    </lineage>
</organism>
<feature type="region of interest" description="Disordered" evidence="5">
    <location>
        <begin position="268"/>
        <end position="306"/>
    </location>
</feature>
<evidence type="ECO:0000313" key="6">
    <source>
        <dbReference type="EMBL" id="KAK2611808.1"/>
    </source>
</evidence>
<sequence>MGQTSSPPKSSCVTATFDRFWSLEFKSSVPTPDYPSTSSIPRTSPERLQRATAKGAVVDHIPSSSPAANDYLYDHTASVPTVLYLAYGSNLCAQTFLGQRGIRPISAINVSAPSLRLAFDLPGIPYKEPCFANTALRKVPKHPPIPDPPGQVPELPHPPPYRFPPEASELERTAREGQNMTPLPNGVHKEINKNAHGDPEWDKGLIGVVYEVTPEDYATIVKTEGGGAAYQDILVPCIAIPNKVGIPEDPPIPELPKPFFVHTLYAPRIPKKPGDGDDDGGDGKTAIVRDGDGGGGGHGDEDGKSPLDRLKEWWQNMLLQPIRPDPEYAQPSARYLKLITDGAAEHGLPDEYQQWLAKLQPYTITSRRQTIGQYLFVGVVLPVMALFQELSKRLADDRGKIPVWLGLVLETLFHLVWLGYDRVFKPLFGDGERTEDGEEWLRCRGTRRLVRKPKAAGYQEELRLLHEKV</sequence>
<reference evidence="6" key="1">
    <citation type="submission" date="2023-06" db="EMBL/GenBank/DDBJ databases">
        <authorList>
            <person name="Noh H."/>
        </authorList>
    </citation>
    <scope>NUCLEOTIDE SEQUENCE</scope>
    <source>
        <strain evidence="6">DUCC20226</strain>
    </source>
</reference>
<gene>
    <name evidence="6" type="ORF">N8I77_005132</name>
</gene>
<keyword evidence="7" id="KW-1185">Reference proteome</keyword>
<feature type="region of interest" description="Disordered" evidence="5">
    <location>
        <begin position="27"/>
        <end position="48"/>
    </location>
</feature>
<evidence type="ECO:0000256" key="2">
    <source>
        <dbReference type="ARBA" id="ARBA00023239"/>
    </source>
</evidence>
<dbReference type="PANTHER" id="PTHR12935:SF0">
    <property type="entry name" value="GAMMA-GLUTAMYLCYCLOTRANSFERASE"/>
    <property type="match status" value="1"/>
</dbReference>
<feature type="compositionally biased region" description="Polar residues" evidence="5">
    <location>
        <begin position="28"/>
        <end position="42"/>
    </location>
</feature>
<dbReference type="EMBL" id="JAUJFL010000002">
    <property type="protein sequence ID" value="KAK2611808.1"/>
    <property type="molecule type" value="Genomic_DNA"/>
</dbReference>
<dbReference type="PANTHER" id="PTHR12935">
    <property type="entry name" value="GAMMA-GLUTAMYLCYCLOTRANSFERASE"/>
    <property type="match status" value="1"/>
</dbReference>
<dbReference type="EC" id="4.3.2.9" evidence="1"/>
<dbReference type="Proteomes" id="UP001265746">
    <property type="component" value="Unassembled WGS sequence"/>
</dbReference>
<dbReference type="Gene3D" id="3.10.490.10">
    <property type="entry name" value="Gamma-glutamyl cyclotransferase-like"/>
    <property type="match status" value="1"/>
</dbReference>
<feature type="active site" description="Proton acceptor" evidence="3">
    <location>
        <position position="224"/>
    </location>
</feature>
<dbReference type="AlphaFoldDB" id="A0AAD9SMT3"/>
<dbReference type="InterPro" id="IPR017939">
    <property type="entry name" value="G-Glutamylcylcotransferase"/>
</dbReference>
<evidence type="ECO:0000313" key="7">
    <source>
        <dbReference type="Proteomes" id="UP001265746"/>
    </source>
</evidence>
<evidence type="ECO:0000256" key="5">
    <source>
        <dbReference type="SAM" id="MobiDB-lite"/>
    </source>
</evidence>
<evidence type="ECO:0000256" key="4">
    <source>
        <dbReference type="PIRSR" id="PIRSR617939-2"/>
    </source>
</evidence>
<feature type="binding site" evidence="4">
    <location>
        <position position="335"/>
    </location>
    <ligand>
        <name>substrate</name>
    </ligand>
</feature>
<feature type="compositionally biased region" description="Basic and acidic residues" evidence="5">
    <location>
        <begin position="287"/>
        <end position="306"/>
    </location>
</feature>
<evidence type="ECO:0000256" key="1">
    <source>
        <dbReference type="ARBA" id="ARBA00012346"/>
    </source>
</evidence>
<name>A0AAD9SMT3_PHOAM</name>
<comment type="caution">
    <text evidence="6">The sequence shown here is derived from an EMBL/GenBank/DDBJ whole genome shotgun (WGS) entry which is preliminary data.</text>
</comment>
<keyword evidence="2" id="KW-0456">Lyase</keyword>